<dbReference type="eggNOG" id="COG3420">
    <property type="taxonomic scope" value="Bacteria"/>
</dbReference>
<evidence type="ECO:0000313" key="2">
    <source>
        <dbReference type="EMBL" id="ABF42947.1"/>
    </source>
</evidence>
<dbReference type="OrthoDB" id="159063at2"/>
<dbReference type="SUPFAM" id="SSF51126">
    <property type="entry name" value="Pectin lyase-like"/>
    <property type="match status" value="1"/>
</dbReference>
<dbReference type="InterPro" id="IPR012334">
    <property type="entry name" value="Pectin_lyas_fold"/>
</dbReference>
<sequence length="467" mass="50667">MCESRNAMGRTMGLFAVVTLQFVMLWGSRAIASTVTLKPGENVAAAVANAPAGSTFVFTPGTYRMQSIIPKDNDIFVGQSSTGVILNGAKVLTMEPNGKYWTKIEPLNPTVYVANHCNPGHARCYILNDLFIDGKLQRPVSSLSSLAAGHWYYNLTTGTIYISTNPAGHVVEWAYTTYAFRGAATGVQISFLTVKNYATPPQAGAIGGPNGKAEHWYIHNVNVMHNHGAGIAIGNYSKVMYCNSSSNGQEGLAGHGAYITIEHNTFAYNNQASYMNFWEAGGAKVTDTSHLLLGYNYVHDNLGTGLWEDMYNTDSVVENNTSINNLVGIAEEFASNLTLRNNVVRGNRKMGILISLSRYAEVYGNTAEVPVNGIDAIRVAEGQRDGMNTHDVHVHDNIMIFDGTKSGRTGLSGNLDTATNVTFNNDKYYKKNGGYYHWLWGGSTWISFTAMQKAGQELTGTVSTGAP</sequence>
<dbReference type="KEGG" id="aba:Acid345_3947"/>
<evidence type="ECO:0000259" key="1">
    <source>
        <dbReference type="Pfam" id="PF13229"/>
    </source>
</evidence>
<dbReference type="HOGENOM" id="CLU_028103_0_0_0"/>
<name>Q1IJK3_KORVE</name>
<dbReference type="InterPro" id="IPR039448">
    <property type="entry name" value="Beta_helix"/>
</dbReference>
<dbReference type="Proteomes" id="UP000002432">
    <property type="component" value="Chromosome"/>
</dbReference>
<organism evidence="2 3">
    <name type="scientific">Koribacter versatilis (strain Ellin345)</name>
    <dbReference type="NCBI Taxonomy" id="204669"/>
    <lineage>
        <taxon>Bacteria</taxon>
        <taxon>Pseudomonadati</taxon>
        <taxon>Acidobacteriota</taxon>
        <taxon>Terriglobia</taxon>
        <taxon>Terriglobales</taxon>
        <taxon>Candidatus Korobacteraceae</taxon>
        <taxon>Candidatus Korobacter</taxon>
    </lineage>
</organism>
<dbReference type="Pfam" id="PF13229">
    <property type="entry name" value="Beta_helix"/>
    <property type="match status" value="1"/>
</dbReference>
<feature type="domain" description="Right handed beta helix" evidence="1">
    <location>
        <begin position="214"/>
        <end position="366"/>
    </location>
</feature>
<dbReference type="AlphaFoldDB" id="Q1IJK3"/>
<accession>Q1IJK3</accession>
<dbReference type="Gene3D" id="2.160.20.10">
    <property type="entry name" value="Single-stranded right-handed beta-helix, Pectin lyase-like"/>
    <property type="match status" value="1"/>
</dbReference>
<dbReference type="EMBL" id="CP000360">
    <property type="protein sequence ID" value="ABF42947.1"/>
    <property type="molecule type" value="Genomic_DNA"/>
</dbReference>
<proteinExistence type="predicted"/>
<dbReference type="InterPro" id="IPR011050">
    <property type="entry name" value="Pectin_lyase_fold/virulence"/>
</dbReference>
<dbReference type="InterPro" id="IPR006626">
    <property type="entry name" value="PbH1"/>
</dbReference>
<dbReference type="STRING" id="204669.Acid345_3947"/>
<dbReference type="NCBIfam" id="TIGR03804">
    <property type="entry name" value="para_beta_helix"/>
    <property type="match status" value="1"/>
</dbReference>
<protein>
    <recommendedName>
        <fullName evidence="1">Right handed beta helix domain-containing protein</fullName>
    </recommendedName>
</protein>
<dbReference type="InterPro" id="IPR022441">
    <property type="entry name" value="Para_beta_helix_rpt-2"/>
</dbReference>
<keyword evidence="3" id="KW-1185">Reference proteome</keyword>
<dbReference type="EnsemblBacteria" id="ABF42947">
    <property type="protein sequence ID" value="ABF42947"/>
    <property type="gene ID" value="Acid345_3947"/>
</dbReference>
<reference evidence="2 3" key="1">
    <citation type="journal article" date="2009" name="Appl. Environ. Microbiol.">
        <title>Three genomes from the phylum Acidobacteria provide insight into the lifestyles of these microorganisms in soils.</title>
        <authorList>
            <person name="Ward N.L."/>
            <person name="Challacombe J.F."/>
            <person name="Janssen P.H."/>
            <person name="Henrissat B."/>
            <person name="Coutinho P.M."/>
            <person name="Wu M."/>
            <person name="Xie G."/>
            <person name="Haft D.H."/>
            <person name="Sait M."/>
            <person name="Badger J."/>
            <person name="Barabote R.D."/>
            <person name="Bradley B."/>
            <person name="Brettin T.S."/>
            <person name="Brinkac L.M."/>
            <person name="Bruce D."/>
            <person name="Creasy T."/>
            <person name="Daugherty S.C."/>
            <person name="Davidsen T.M."/>
            <person name="DeBoy R.T."/>
            <person name="Detter J.C."/>
            <person name="Dodson R.J."/>
            <person name="Durkin A.S."/>
            <person name="Ganapathy A."/>
            <person name="Gwinn-Giglio M."/>
            <person name="Han C.S."/>
            <person name="Khouri H."/>
            <person name="Kiss H."/>
            <person name="Kothari S.P."/>
            <person name="Madupu R."/>
            <person name="Nelson K.E."/>
            <person name="Nelson W.C."/>
            <person name="Paulsen I."/>
            <person name="Penn K."/>
            <person name="Ren Q."/>
            <person name="Rosovitz M.J."/>
            <person name="Selengut J.D."/>
            <person name="Shrivastava S."/>
            <person name="Sullivan S.A."/>
            <person name="Tapia R."/>
            <person name="Thompson L.S."/>
            <person name="Watkins K.L."/>
            <person name="Yang Q."/>
            <person name="Yu C."/>
            <person name="Zafar N."/>
            <person name="Zhou L."/>
            <person name="Kuske C.R."/>
        </authorList>
    </citation>
    <scope>NUCLEOTIDE SEQUENCE [LARGE SCALE GENOMIC DNA]</scope>
    <source>
        <strain evidence="2 3">Ellin345</strain>
    </source>
</reference>
<gene>
    <name evidence="2" type="ordered locus">Acid345_3947</name>
</gene>
<dbReference type="SMART" id="SM00710">
    <property type="entry name" value="PbH1"/>
    <property type="match status" value="5"/>
</dbReference>
<evidence type="ECO:0000313" key="3">
    <source>
        <dbReference type="Proteomes" id="UP000002432"/>
    </source>
</evidence>